<feature type="transmembrane region" description="Helical" evidence="7">
    <location>
        <begin position="189"/>
        <end position="216"/>
    </location>
</feature>
<dbReference type="PROSITE" id="PS50216">
    <property type="entry name" value="DHHC"/>
    <property type="match status" value="1"/>
</dbReference>
<comment type="catalytic activity">
    <reaction evidence="7">
        <text>L-cysteinyl-[protein] + hexadecanoyl-CoA = S-hexadecanoyl-L-cysteinyl-[protein] + CoA</text>
        <dbReference type="Rhea" id="RHEA:36683"/>
        <dbReference type="Rhea" id="RHEA-COMP:10131"/>
        <dbReference type="Rhea" id="RHEA-COMP:11032"/>
        <dbReference type="ChEBI" id="CHEBI:29950"/>
        <dbReference type="ChEBI" id="CHEBI:57287"/>
        <dbReference type="ChEBI" id="CHEBI:57379"/>
        <dbReference type="ChEBI" id="CHEBI:74151"/>
        <dbReference type="EC" id="2.3.1.225"/>
    </reaction>
</comment>
<dbReference type="EC" id="2.3.1.225" evidence="7"/>
<dbReference type="InParanoid" id="A0A0G4H6N8"/>
<evidence type="ECO:0000256" key="3">
    <source>
        <dbReference type="ARBA" id="ARBA00022692"/>
    </source>
</evidence>
<dbReference type="Proteomes" id="UP000041254">
    <property type="component" value="Unassembled WGS sequence"/>
</dbReference>
<dbReference type="EMBL" id="CDMY01001036">
    <property type="protein sequence ID" value="CEM39339.1"/>
    <property type="molecule type" value="Genomic_DNA"/>
</dbReference>
<dbReference type="PANTHER" id="PTHR12246">
    <property type="entry name" value="PALMITOYLTRANSFERASE ZDHHC16"/>
    <property type="match status" value="1"/>
</dbReference>
<dbReference type="GO" id="GO:0016020">
    <property type="term" value="C:membrane"/>
    <property type="evidence" value="ECO:0007669"/>
    <property type="project" value="UniProtKB-SubCell"/>
</dbReference>
<organism evidence="10 11">
    <name type="scientific">Vitrella brassicaformis (strain CCMP3155)</name>
    <dbReference type="NCBI Taxonomy" id="1169540"/>
    <lineage>
        <taxon>Eukaryota</taxon>
        <taxon>Sar</taxon>
        <taxon>Alveolata</taxon>
        <taxon>Colpodellida</taxon>
        <taxon>Vitrellaceae</taxon>
        <taxon>Vitrella</taxon>
    </lineage>
</organism>
<keyword evidence="5 7" id="KW-0472">Membrane</keyword>
<dbReference type="InterPro" id="IPR001594">
    <property type="entry name" value="Palmitoyltrfase_DHHC"/>
</dbReference>
<dbReference type="AlphaFoldDB" id="A0A0G4H6N8"/>
<accession>A0A0G4H6N8</accession>
<dbReference type="PhylomeDB" id="A0A0G4H6N8"/>
<feature type="transmembrane region" description="Helical" evidence="7">
    <location>
        <begin position="150"/>
        <end position="177"/>
    </location>
</feature>
<dbReference type="OMA" id="KHDSFEL"/>
<feature type="compositionally biased region" description="Polar residues" evidence="8">
    <location>
        <begin position="270"/>
        <end position="287"/>
    </location>
</feature>
<dbReference type="Pfam" id="PF01529">
    <property type="entry name" value="DHHC"/>
    <property type="match status" value="1"/>
</dbReference>
<name>A0A0G4H6N8_VITBC</name>
<keyword evidence="4 7" id="KW-1133">Transmembrane helix</keyword>
<keyword evidence="6 7" id="KW-0012">Acyltransferase</keyword>
<feature type="transmembrane region" description="Helical" evidence="7">
    <location>
        <begin position="16"/>
        <end position="43"/>
    </location>
</feature>
<feature type="region of interest" description="Disordered" evidence="8">
    <location>
        <begin position="269"/>
        <end position="385"/>
    </location>
</feature>
<feature type="domain" description="Palmitoyltransferase DHHC" evidence="9">
    <location>
        <begin position="106"/>
        <end position="230"/>
    </location>
</feature>
<evidence type="ECO:0000256" key="7">
    <source>
        <dbReference type="RuleBase" id="RU079119"/>
    </source>
</evidence>
<keyword evidence="11" id="KW-1185">Reference proteome</keyword>
<gene>
    <name evidence="10" type="ORF">Vbra_19617</name>
</gene>
<dbReference type="GO" id="GO:0019706">
    <property type="term" value="F:protein-cysteine S-palmitoyltransferase activity"/>
    <property type="evidence" value="ECO:0007669"/>
    <property type="project" value="UniProtKB-EC"/>
</dbReference>
<keyword evidence="2 7" id="KW-0808">Transferase</keyword>
<dbReference type="OrthoDB" id="9909019at2759"/>
<keyword evidence="3 7" id="KW-0812">Transmembrane</keyword>
<evidence type="ECO:0000313" key="10">
    <source>
        <dbReference type="EMBL" id="CEM39339.1"/>
    </source>
</evidence>
<evidence type="ECO:0000256" key="5">
    <source>
        <dbReference type="ARBA" id="ARBA00023136"/>
    </source>
</evidence>
<protein>
    <recommendedName>
        <fullName evidence="7">Palmitoyltransferase</fullName>
        <ecNumber evidence="7">2.3.1.225</ecNumber>
    </recommendedName>
</protein>
<dbReference type="VEuPathDB" id="CryptoDB:Vbra_19617"/>
<dbReference type="STRING" id="1169540.A0A0G4H6N8"/>
<sequence>MFSANRLVSTLSWCPVLFIVAIFVGEAFSYLFIFCYKILWLYYAREWQSIVAGVFFALLWTLAFWSYIAAAFTPPGFPPEAWTYWARLRQEEAQKPMRSWAPGHMGWCHKCTDVRPERAHHCSVCGRCVMRMDHHCPWIGNCVGFTNHKFFLLLGLWGSLVCIYVVATSLSTFLVAFSDIGLLIKKAGVGLLWWSGFMLACIFAAAFGIALFILFVGHVIMVLQNFTSIEAGYPGKNPYNVGWRQNLEQLFGSPGFDWLVPIRPRRPLSDGTSFPTNSRSHPTSPNAMQIHPHPHPHANAHQGDDERPHAADTVIPMPTSEAWCDGSLSSSKGDRDGSPHARLGPGVDYAERETVDGSPVGASSEEGGVGVEGRREVNGRTICVR</sequence>
<evidence type="ECO:0000256" key="8">
    <source>
        <dbReference type="SAM" id="MobiDB-lite"/>
    </source>
</evidence>
<comment type="similarity">
    <text evidence="7">Belongs to the DHHC palmitoyltransferase family.</text>
</comment>
<proteinExistence type="inferred from homology"/>
<dbReference type="InterPro" id="IPR039859">
    <property type="entry name" value="PFA4/ZDH16/20/ERF2-like"/>
</dbReference>
<comment type="subcellular location">
    <subcellularLocation>
        <location evidence="1">Membrane</location>
        <topology evidence="1">Multi-pass membrane protein</topology>
    </subcellularLocation>
</comment>
<feature type="transmembrane region" description="Helical" evidence="7">
    <location>
        <begin position="50"/>
        <end position="72"/>
    </location>
</feature>
<evidence type="ECO:0000256" key="1">
    <source>
        <dbReference type="ARBA" id="ARBA00004141"/>
    </source>
</evidence>
<evidence type="ECO:0000256" key="4">
    <source>
        <dbReference type="ARBA" id="ARBA00022989"/>
    </source>
</evidence>
<evidence type="ECO:0000313" key="11">
    <source>
        <dbReference type="Proteomes" id="UP000041254"/>
    </source>
</evidence>
<feature type="compositionally biased region" description="Low complexity" evidence="8">
    <location>
        <begin position="357"/>
        <end position="366"/>
    </location>
</feature>
<evidence type="ECO:0000256" key="2">
    <source>
        <dbReference type="ARBA" id="ARBA00022679"/>
    </source>
</evidence>
<comment type="domain">
    <text evidence="7">The DHHC domain is required for palmitoyltransferase activity.</text>
</comment>
<reference evidence="10 11" key="1">
    <citation type="submission" date="2014-11" db="EMBL/GenBank/DDBJ databases">
        <authorList>
            <person name="Zhu J."/>
            <person name="Qi W."/>
            <person name="Song R."/>
        </authorList>
    </citation>
    <scope>NUCLEOTIDE SEQUENCE [LARGE SCALE GENOMIC DNA]</scope>
</reference>
<evidence type="ECO:0000259" key="9">
    <source>
        <dbReference type="Pfam" id="PF01529"/>
    </source>
</evidence>
<evidence type="ECO:0000256" key="6">
    <source>
        <dbReference type="ARBA" id="ARBA00023315"/>
    </source>
</evidence>